<evidence type="ECO:0000256" key="11">
    <source>
        <dbReference type="ARBA" id="ARBA00023069"/>
    </source>
</evidence>
<evidence type="ECO:0000256" key="1">
    <source>
        <dbReference type="ARBA" id="ARBA00004120"/>
    </source>
</evidence>
<evidence type="ECO:0000256" key="3">
    <source>
        <dbReference type="ARBA" id="ARBA00004430"/>
    </source>
</evidence>
<dbReference type="EMBL" id="CH477219">
    <property type="protein sequence ID" value="EAT47387.1"/>
    <property type="molecule type" value="Genomic_DNA"/>
</dbReference>
<dbReference type="InterPro" id="IPR040045">
    <property type="entry name" value="DYNC2LI1"/>
</dbReference>
<protein>
    <recommendedName>
        <fullName evidence="5">Cytoplasmic dynein 2 light intermediate chain 1</fullName>
    </recommendedName>
</protein>
<evidence type="ECO:0000256" key="6">
    <source>
        <dbReference type="ARBA" id="ARBA00022473"/>
    </source>
</evidence>
<dbReference type="GO" id="GO:0045504">
    <property type="term" value="F:dynein heavy chain binding"/>
    <property type="evidence" value="ECO:0007669"/>
    <property type="project" value="TreeGrafter"/>
</dbReference>
<dbReference type="OMA" id="FWEIAQG"/>
<comment type="similarity">
    <text evidence="4">Belongs to the dynein light intermediate chain family.</text>
</comment>
<gene>
    <name evidence="15" type="ORF">AaeL_AAEL001491</name>
</gene>
<keyword evidence="13" id="KW-0206">Cytoskeleton</keyword>
<dbReference type="OrthoDB" id="10263060at2759"/>
<organism evidence="15 16">
    <name type="scientific">Aedes aegypti</name>
    <name type="common">Yellowfever mosquito</name>
    <name type="synonym">Culex aegypti</name>
    <dbReference type="NCBI Taxonomy" id="7159"/>
    <lineage>
        <taxon>Eukaryota</taxon>
        <taxon>Metazoa</taxon>
        <taxon>Ecdysozoa</taxon>
        <taxon>Arthropoda</taxon>
        <taxon>Hexapoda</taxon>
        <taxon>Insecta</taxon>
        <taxon>Pterygota</taxon>
        <taxon>Neoptera</taxon>
        <taxon>Endopterygota</taxon>
        <taxon>Diptera</taxon>
        <taxon>Nematocera</taxon>
        <taxon>Culicoidea</taxon>
        <taxon>Culicidae</taxon>
        <taxon>Culicinae</taxon>
        <taxon>Aedini</taxon>
        <taxon>Aedes</taxon>
        <taxon>Stegomyia</taxon>
    </lineage>
</organism>
<keyword evidence="14" id="KW-0966">Cell projection</keyword>
<dbReference type="InterPro" id="IPR027417">
    <property type="entry name" value="P-loop_NTPase"/>
</dbReference>
<dbReference type="HOGENOM" id="CLU_049395_0_0_1"/>
<dbReference type="PANTHER" id="PTHR13236:SF0">
    <property type="entry name" value="CYTOPLASMIC DYNEIN 2 LIGHT INTERMEDIATE CHAIN 1"/>
    <property type="match status" value="1"/>
</dbReference>
<dbReference type="Proteomes" id="UP000682892">
    <property type="component" value="Unassembled WGS sequence"/>
</dbReference>
<evidence type="ECO:0000256" key="7">
    <source>
        <dbReference type="ARBA" id="ARBA00022490"/>
    </source>
</evidence>
<keyword evidence="7" id="KW-0963">Cytoplasm</keyword>
<evidence type="ECO:0000256" key="5">
    <source>
        <dbReference type="ARBA" id="ARBA00018863"/>
    </source>
</evidence>
<dbReference type="AlphaFoldDB" id="A0A1S4EYW3"/>
<reference evidence="15" key="1">
    <citation type="submission" date="2005-10" db="EMBL/GenBank/DDBJ databases">
        <authorList>
            <person name="Loftus B.J."/>
            <person name="Nene V.M."/>
            <person name="Hannick L.I."/>
            <person name="Bidwell S."/>
            <person name="Haas B."/>
            <person name="Amedeo P."/>
            <person name="Orvis J."/>
            <person name="Wortman J.R."/>
            <person name="White O.R."/>
            <person name="Salzberg S."/>
            <person name="Shumway M."/>
            <person name="Koo H."/>
            <person name="Zhao Y."/>
            <person name="Holmes M."/>
            <person name="Miller J."/>
            <person name="Schatz M."/>
            <person name="Pop M."/>
            <person name="Pai G."/>
            <person name="Utterback T."/>
            <person name="Rogers Y.-H."/>
            <person name="Kravitz S."/>
            <person name="Fraser C.M."/>
        </authorList>
    </citation>
    <scope>NUCLEOTIDE SEQUENCE</scope>
    <source>
        <strain evidence="15">Liverpool</strain>
    </source>
</reference>
<reference evidence="15" key="2">
    <citation type="journal article" date="2007" name="Science">
        <title>Genome sequence of Aedes aegypti, a major arbovirus vector.</title>
        <authorList>
            <person name="Nene V."/>
            <person name="Wortman J.R."/>
            <person name="Lawson D."/>
            <person name="Haas B."/>
            <person name="Kodira C."/>
            <person name="Tu Z.J."/>
            <person name="Loftus B."/>
            <person name="Xi Z."/>
            <person name="Megy K."/>
            <person name="Grabherr M."/>
            <person name="Ren Q."/>
            <person name="Zdobnov E.M."/>
            <person name="Lobo N.F."/>
            <person name="Campbell K.S."/>
            <person name="Brown S.E."/>
            <person name="Bonaldo M.F."/>
            <person name="Zhu J."/>
            <person name="Sinkins S.P."/>
            <person name="Hogenkamp D.G."/>
            <person name="Amedeo P."/>
            <person name="Arensburger P."/>
            <person name="Atkinson P.W."/>
            <person name="Bidwell S."/>
            <person name="Biedler J."/>
            <person name="Birney E."/>
            <person name="Bruggner R.V."/>
            <person name="Costas J."/>
            <person name="Coy M.R."/>
            <person name="Crabtree J."/>
            <person name="Crawford M."/>
            <person name="Debruyn B."/>
            <person name="Decaprio D."/>
            <person name="Eiglmeier K."/>
            <person name="Eisenstadt E."/>
            <person name="El-Dorry H."/>
            <person name="Gelbart W.M."/>
            <person name="Gomes S.L."/>
            <person name="Hammond M."/>
            <person name="Hannick L.I."/>
            <person name="Hogan J.R."/>
            <person name="Holmes M.H."/>
            <person name="Jaffe D."/>
            <person name="Johnston J.S."/>
            <person name="Kennedy R.C."/>
            <person name="Koo H."/>
            <person name="Kravitz S."/>
            <person name="Kriventseva E.V."/>
            <person name="Kulp D."/>
            <person name="Labutti K."/>
            <person name="Lee E."/>
            <person name="Li S."/>
            <person name="Lovin D.D."/>
            <person name="Mao C."/>
            <person name="Mauceli E."/>
            <person name="Menck C.F."/>
            <person name="Miller J.R."/>
            <person name="Montgomery P."/>
            <person name="Mori A."/>
            <person name="Nascimento A.L."/>
            <person name="Naveira H.F."/>
            <person name="Nusbaum C."/>
            <person name="O'leary S."/>
            <person name="Orvis J."/>
            <person name="Pertea M."/>
            <person name="Quesneville H."/>
            <person name="Reidenbach K.R."/>
            <person name="Rogers Y.H."/>
            <person name="Roth C.W."/>
            <person name="Schneider J.R."/>
            <person name="Schatz M."/>
            <person name="Shumway M."/>
            <person name="Stanke M."/>
            <person name="Stinson E.O."/>
            <person name="Tubio J.M."/>
            <person name="Vanzee J.P."/>
            <person name="Verjovski-Almeida S."/>
            <person name="Werner D."/>
            <person name="White O."/>
            <person name="Wyder S."/>
            <person name="Zeng Q."/>
            <person name="Zhao Q."/>
            <person name="Zhao Y."/>
            <person name="Hill C.A."/>
            <person name="Raikhel A.S."/>
            <person name="Soares M.B."/>
            <person name="Knudson D.L."/>
            <person name="Lee N.H."/>
            <person name="Galagan J."/>
            <person name="Salzberg S.L."/>
            <person name="Paulsen I.T."/>
            <person name="Dimopoulos G."/>
            <person name="Collins F.H."/>
            <person name="Birren B."/>
            <person name="Fraser-Liggett C.M."/>
            <person name="Severson D.W."/>
        </authorList>
    </citation>
    <scope>NUCLEOTIDE SEQUENCE [LARGE SCALE GENOMIC DNA]</scope>
    <source>
        <strain evidence="15">Liverpool</strain>
    </source>
</reference>
<reference evidence="15" key="3">
    <citation type="submission" date="2012-09" db="EMBL/GenBank/DDBJ databases">
        <authorList>
            <consortium name="VectorBase"/>
        </authorList>
    </citation>
    <scope>NUCLEOTIDE SEQUENCE</scope>
    <source>
        <strain evidence="15">Liverpool</strain>
    </source>
</reference>
<dbReference type="GO" id="GO:0035735">
    <property type="term" value="P:intraciliary transport involved in cilium assembly"/>
    <property type="evidence" value="ECO:0007669"/>
    <property type="project" value="InterPro"/>
</dbReference>
<keyword evidence="6" id="KW-0217">Developmental protein</keyword>
<accession>A0A1S4EYW3</accession>
<dbReference type="GO" id="GO:0005930">
    <property type="term" value="C:axoneme"/>
    <property type="evidence" value="ECO:0007669"/>
    <property type="project" value="UniProtKB-SubCell"/>
</dbReference>
<evidence type="ECO:0000256" key="14">
    <source>
        <dbReference type="ARBA" id="ARBA00023273"/>
    </source>
</evidence>
<evidence type="ECO:0000256" key="8">
    <source>
        <dbReference type="ARBA" id="ARBA00022701"/>
    </source>
</evidence>
<dbReference type="SUPFAM" id="SSF52540">
    <property type="entry name" value="P-loop containing nucleoside triphosphate hydrolases"/>
    <property type="match status" value="1"/>
</dbReference>
<evidence type="ECO:0000313" key="16">
    <source>
        <dbReference type="Proteomes" id="UP000682892"/>
    </source>
</evidence>
<dbReference type="GO" id="GO:0005813">
    <property type="term" value="C:centrosome"/>
    <property type="evidence" value="ECO:0007669"/>
    <property type="project" value="UniProtKB-SubCell"/>
</dbReference>
<keyword evidence="12" id="KW-0505">Motor protein</keyword>
<dbReference type="GO" id="GO:0005874">
    <property type="term" value="C:microtubule"/>
    <property type="evidence" value="ECO:0007669"/>
    <property type="project" value="UniProtKB-KW"/>
</dbReference>
<comment type="subcellular location">
    <subcellularLocation>
        <location evidence="3">Cytoplasm</location>
        <location evidence="3">Cytoskeleton</location>
        <location evidence="3">Cilium axoneme</location>
    </subcellularLocation>
    <subcellularLocation>
        <location evidence="1">Cytoplasm</location>
        <location evidence="1">Cytoskeleton</location>
        <location evidence="1">Cilium basal body</location>
    </subcellularLocation>
    <subcellularLocation>
        <location evidence="2">Cytoplasm</location>
        <location evidence="2">Cytoskeleton</location>
        <location evidence="2">Microtubule organizing center</location>
        <location evidence="2">Centrosome</location>
    </subcellularLocation>
</comment>
<evidence type="ECO:0000256" key="2">
    <source>
        <dbReference type="ARBA" id="ARBA00004300"/>
    </source>
</evidence>
<dbReference type="GO" id="GO:0036064">
    <property type="term" value="C:ciliary basal body"/>
    <property type="evidence" value="ECO:0007669"/>
    <property type="project" value="TreeGrafter"/>
</dbReference>
<proteinExistence type="inferred from homology"/>
<keyword evidence="11" id="KW-0969">Cilium</keyword>
<dbReference type="GO" id="GO:0035721">
    <property type="term" value="P:intraciliary retrograde transport"/>
    <property type="evidence" value="ECO:0007669"/>
    <property type="project" value="InterPro"/>
</dbReference>
<keyword evidence="8" id="KW-0493">Microtubule</keyword>
<evidence type="ECO:0000256" key="13">
    <source>
        <dbReference type="ARBA" id="ARBA00023212"/>
    </source>
</evidence>
<keyword evidence="10" id="KW-0243">Dynein</keyword>
<evidence type="ECO:0000256" key="12">
    <source>
        <dbReference type="ARBA" id="ARBA00023175"/>
    </source>
</evidence>
<dbReference type="KEGG" id="aag:5570902"/>
<dbReference type="InterPro" id="IPR022780">
    <property type="entry name" value="Dynein_light_int_chain"/>
</dbReference>
<evidence type="ECO:0000256" key="10">
    <source>
        <dbReference type="ARBA" id="ARBA00023017"/>
    </source>
</evidence>
<evidence type="ECO:0000313" key="15">
    <source>
        <dbReference type="EMBL" id="EAT47387.1"/>
    </source>
</evidence>
<keyword evidence="9" id="KW-0970">Cilium biogenesis/degradation</keyword>
<name>A0A1S4EYW3_AEDAE</name>
<dbReference type="PANTHER" id="PTHR13236">
    <property type="entry name" value="DYNEIN 2 LIGHT INTERMEDIATE CHAIN, ISOFORM 2"/>
    <property type="match status" value="1"/>
</dbReference>
<sequence>MSELNSISSMEPDTTETIQDIAMKLVTEHMKQESSLTGGPTERTIFVLGSKGAGKSTLINRFLDRDDITRPTLALEYSFGRRTASGQGAQKNICNVWELGSLVNSNQLIEVPVRSHGLAAFAAVIVLDLSQPDRLWTDLQCILNGLKQAISKNCSPKEVSEMQERMKQKVGLDHEDLNTLEILPFPVIIVGGKYDAFQNVDSEIKKHVCRCLRSISHAIGAALIFYTSKNASLSKMIRDAMNHLGFGSPSNPFKATALDHNGPIVVPFGGDSWEKIGVTPTNSERIGMSYSAQIPQVGTEKVSIPDDPAKDGGFKERVIDELRAQKDDELMRLLKDTEMRMKFEAVQ</sequence>
<dbReference type="Pfam" id="PF05783">
    <property type="entry name" value="DLIC"/>
    <property type="match status" value="1"/>
</dbReference>
<evidence type="ECO:0000256" key="4">
    <source>
        <dbReference type="ARBA" id="ARBA00006831"/>
    </source>
</evidence>
<evidence type="ECO:0000256" key="9">
    <source>
        <dbReference type="ARBA" id="ARBA00022794"/>
    </source>
</evidence>
<dbReference type="GO" id="GO:0005868">
    <property type="term" value="C:cytoplasmic dynein complex"/>
    <property type="evidence" value="ECO:0007669"/>
    <property type="project" value="InterPro"/>
</dbReference>
<dbReference type="Gene3D" id="3.40.50.300">
    <property type="entry name" value="P-loop containing nucleotide triphosphate hydrolases"/>
    <property type="match status" value="1"/>
</dbReference>